<dbReference type="Proteomes" id="UP000775213">
    <property type="component" value="Unassembled WGS sequence"/>
</dbReference>
<name>A0AAV7GZ70_DENCH</name>
<comment type="caution">
    <text evidence="1">The sequence shown here is derived from an EMBL/GenBank/DDBJ whole genome shotgun (WGS) entry which is preliminary data.</text>
</comment>
<evidence type="ECO:0000313" key="2">
    <source>
        <dbReference type="Proteomes" id="UP000775213"/>
    </source>
</evidence>
<evidence type="ECO:0000313" key="1">
    <source>
        <dbReference type="EMBL" id="KAH0460923.1"/>
    </source>
</evidence>
<organism evidence="1 2">
    <name type="scientific">Dendrobium chrysotoxum</name>
    <name type="common">Orchid</name>
    <dbReference type="NCBI Taxonomy" id="161865"/>
    <lineage>
        <taxon>Eukaryota</taxon>
        <taxon>Viridiplantae</taxon>
        <taxon>Streptophyta</taxon>
        <taxon>Embryophyta</taxon>
        <taxon>Tracheophyta</taxon>
        <taxon>Spermatophyta</taxon>
        <taxon>Magnoliopsida</taxon>
        <taxon>Liliopsida</taxon>
        <taxon>Asparagales</taxon>
        <taxon>Orchidaceae</taxon>
        <taxon>Epidendroideae</taxon>
        <taxon>Malaxideae</taxon>
        <taxon>Dendrobiinae</taxon>
        <taxon>Dendrobium</taxon>
    </lineage>
</organism>
<proteinExistence type="predicted"/>
<protein>
    <submittedName>
        <fullName evidence="1">Uncharacterized protein</fullName>
    </submittedName>
</protein>
<sequence>MKLFKWSQFFYIDVDPLSRFGSLCLTFSPIPFILISFKAWDLYLDITKHYPDTVWLSPKNFGYIKHVEMEVFPTFFFTTNP</sequence>
<gene>
    <name evidence="1" type="ORF">IEQ34_008498</name>
</gene>
<accession>A0AAV7GZ70</accession>
<keyword evidence="2" id="KW-1185">Reference proteome</keyword>
<dbReference type="AlphaFoldDB" id="A0AAV7GZ70"/>
<reference evidence="1 2" key="1">
    <citation type="journal article" date="2021" name="Hortic Res">
        <title>Chromosome-scale assembly of the Dendrobium chrysotoxum genome enhances the understanding of orchid evolution.</title>
        <authorList>
            <person name="Zhang Y."/>
            <person name="Zhang G.Q."/>
            <person name="Zhang D."/>
            <person name="Liu X.D."/>
            <person name="Xu X.Y."/>
            <person name="Sun W.H."/>
            <person name="Yu X."/>
            <person name="Zhu X."/>
            <person name="Wang Z.W."/>
            <person name="Zhao X."/>
            <person name="Zhong W.Y."/>
            <person name="Chen H."/>
            <person name="Yin W.L."/>
            <person name="Huang T."/>
            <person name="Niu S.C."/>
            <person name="Liu Z.J."/>
        </authorList>
    </citation>
    <scope>NUCLEOTIDE SEQUENCE [LARGE SCALE GENOMIC DNA]</scope>
    <source>
        <strain evidence="1">Lindl</strain>
    </source>
</reference>
<dbReference type="EMBL" id="JAGFBR010000009">
    <property type="protein sequence ID" value="KAH0460923.1"/>
    <property type="molecule type" value="Genomic_DNA"/>
</dbReference>